<reference evidence="6" key="2">
    <citation type="submission" date="2019-10" db="EMBL/GenBank/DDBJ databases">
        <title>Conservation and host-specific expression of non-tandemly repeated heterogenous ribosome RNA gene in arbuscular mycorrhizal fungi.</title>
        <authorList>
            <person name="Maeda T."/>
            <person name="Kobayashi Y."/>
            <person name="Nakagawa T."/>
            <person name="Ezawa T."/>
            <person name="Yamaguchi K."/>
            <person name="Bino T."/>
            <person name="Nishimoto Y."/>
            <person name="Shigenobu S."/>
            <person name="Kawaguchi M."/>
        </authorList>
    </citation>
    <scope>NUCLEOTIDE SEQUENCE</scope>
    <source>
        <strain evidence="6">HR1</strain>
    </source>
</reference>
<keyword evidence="3" id="KW-0964">Secreted</keyword>
<feature type="domain" description="Crinkler effector protein N-terminal" evidence="4">
    <location>
        <begin position="3"/>
        <end position="83"/>
    </location>
</feature>
<dbReference type="AlphaFoldDB" id="A0A2Z6QBP8"/>
<dbReference type="EMBL" id="BEXD01000458">
    <property type="protein sequence ID" value="GBB87627.1"/>
    <property type="molecule type" value="Genomic_DNA"/>
</dbReference>
<accession>A0A2Z6QBP8</accession>
<dbReference type="GO" id="GO:0005576">
    <property type="term" value="C:extracellular region"/>
    <property type="evidence" value="ECO:0007669"/>
    <property type="project" value="UniProtKB-SubCell"/>
</dbReference>
<evidence type="ECO:0000259" key="4">
    <source>
        <dbReference type="Pfam" id="PF20147"/>
    </source>
</evidence>
<protein>
    <recommendedName>
        <fullName evidence="4">Crinkler effector protein N-terminal domain-containing protein</fullName>
    </recommendedName>
</protein>
<evidence type="ECO:0000313" key="6">
    <source>
        <dbReference type="EMBL" id="GES74714.1"/>
    </source>
</evidence>
<dbReference type="Pfam" id="PF20147">
    <property type="entry name" value="Crinkler"/>
    <property type="match status" value="1"/>
</dbReference>
<gene>
    <name evidence="6" type="ORF">RCL2_000218200</name>
    <name evidence="5" type="ORF">RclHR1_01410010</name>
</gene>
<dbReference type="InterPro" id="IPR045379">
    <property type="entry name" value="Crinkler_N"/>
</dbReference>
<name>A0A2Z6QBP8_9GLOM</name>
<evidence type="ECO:0000313" key="7">
    <source>
        <dbReference type="Proteomes" id="UP000247702"/>
    </source>
</evidence>
<organism evidence="5 7">
    <name type="scientific">Rhizophagus clarus</name>
    <dbReference type="NCBI Taxonomy" id="94130"/>
    <lineage>
        <taxon>Eukaryota</taxon>
        <taxon>Fungi</taxon>
        <taxon>Fungi incertae sedis</taxon>
        <taxon>Mucoromycota</taxon>
        <taxon>Glomeromycotina</taxon>
        <taxon>Glomeromycetes</taxon>
        <taxon>Glomerales</taxon>
        <taxon>Glomeraceae</taxon>
        <taxon>Rhizophagus</taxon>
    </lineage>
</organism>
<sequence>MSITLLCLTLANAFPVYIDKNSLVGDLKDVIKAKQKPFFDSIPTKDIKLWKVKIPDEHGDQLSNLSLQDQPELFATREIVDYWSK</sequence>
<comment type="caution">
    <text evidence="5">The sequence shown here is derived from an EMBL/GenBank/DDBJ whole genome shotgun (WGS) entry which is preliminary data.</text>
</comment>
<evidence type="ECO:0000256" key="2">
    <source>
        <dbReference type="ARBA" id="ARBA00004613"/>
    </source>
</evidence>
<dbReference type="GO" id="GO:0043657">
    <property type="term" value="C:host cell"/>
    <property type="evidence" value="ECO:0007669"/>
    <property type="project" value="UniProtKB-SubCell"/>
</dbReference>
<evidence type="ECO:0000256" key="1">
    <source>
        <dbReference type="ARBA" id="ARBA00004340"/>
    </source>
</evidence>
<evidence type="ECO:0000313" key="5">
    <source>
        <dbReference type="EMBL" id="GBB87627.1"/>
    </source>
</evidence>
<dbReference type="OrthoDB" id="2304312at2759"/>
<comment type="subcellular location">
    <subcellularLocation>
        <location evidence="1">Host cell</location>
    </subcellularLocation>
    <subcellularLocation>
        <location evidence="2">Secreted</location>
    </subcellularLocation>
</comment>
<dbReference type="EMBL" id="BLAL01000012">
    <property type="protein sequence ID" value="GES74714.1"/>
    <property type="molecule type" value="Genomic_DNA"/>
</dbReference>
<dbReference type="Proteomes" id="UP000247702">
    <property type="component" value="Unassembled WGS sequence"/>
</dbReference>
<keyword evidence="7" id="KW-1185">Reference proteome</keyword>
<reference evidence="5 7" key="1">
    <citation type="submission" date="2017-11" db="EMBL/GenBank/DDBJ databases">
        <title>The genome of Rhizophagus clarus HR1 reveals common genetic basis of auxotrophy among arbuscular mycorrhizal fungi.</title>
        <authorList>
            <person name="Kobayashi Y."/>
        </authorList>
    </citation>
    <scope>NUCLEOTIDE SEQUENCE [LARGE SCALE GENOMIC DNA]</scope>
    <source>
        <strain evidence="5 7">HR1</strain>
    </source>
</reference>
<evidence type="ECO:0000256" key="3">
    <source>
        <dbReference type="ARBA" id="ARBA00022525"/>
    </source>
</evidence>
<dbReference type="Proteomes" id="UP000615446">
    <property type="component" value="Unassembled WGS sequence"/>
</dbReference>
<proteinExistence type="predicted"/>